<dbReference type="PANTHER" id="PTHR32075">
    <property type="entry name" value="ISWI CHROMATIN-REMODELING COMPLEX SUBUNIT YPL216W-RELATED"/>
    <property type="match status" value="1"/>
</dbReference>
<comment type="subcellular location">
    <subcellularLocation>
        <location evidence="1">Nucleus</location>
    </subcellularLocation>
</comment>
<dbReference type="GO" id="GO:0005634">
    <property type="term" value="C:nucleus"/>
    <property type="evidence" value="ECO:0007669"/>
    <property type="project" value="UniProtKB-SubCell"/>
</dbReference>
<evidence type="ECO:0000256" key="3">
    <source>
        <dbReference type="SAM" id="Coils"/>
    </source>
</evidence>
<keyword evidence="3" id="KW-0175">Coiled coil</keyword>
<feature type="compositionally biased region" description="Low complexity" evidence="4">
    <location>
        <begin position="528"/>
        <end position="537"/>
    </location>
</feature>
<dbReference type="Proteomes" id="UP000886523">
    <property type="component" value="Unassembled WGS sequence"/>
</dbReference>
<sequence length="904" mass="99993">MPLFSDNVISCGDHQLFGSALKLIISIEKNGGNRWRASVASSHAEETHGVPAGIRASSSQKDDRGSHDSAGCWVSLQMLYRWKKGFLACREDDKVNSCIPCPMFVIHAIVVGAERHDPPVIKIAPSCVRLPPVPLDPPMEVKVNAMSRDRHSFSKSILRRFIRDCVDRDPAVASPWTVKRTIAEQYGVSTEQGEKEKRKKVWEDKHEAEGGPAAKRRKKDGQDSPAGSGPVVDKPKPKGPIKYPIDDLDVMITDRERKGGKQTLWPPLERDVPFGSDFESSLMSWCFMQSFGAVLKISSFTLDEYECAIRHSLPDVPCTLIAEVNSCLMSVAKERSPVKMIALDSLNFYDVVDPPGEVPLAELQKAAKALGDKRSSGWDSPAARENGRVGWEDGLAIFIRDHATMQTLPNLRRILRSLLFAPVTGASTESSSSSTSPAPATSYQRSTPAERYPVLLHEDKIGIITFLCEICMAARIVRGHIEWADPSLTELRKEKIEVNREKKRLIEEIGQLDAKIEPGADVPETNGAASSPAPAASDIESEAKQNDDQSDITDDMPVTRRRASSGRRALAKQQGPLAKVAGHGKERAQARLKAAEVKNALAERRRLDEELNKVERRLEAIEREFRQLFGVGRTRPLGKDRFFNRVWWLDGMGTGMLVAPGGGVTYGTGRLFFQGPSEFDMLILEGRGEGVVRGRQDDEDGPDGTLEPGAWGYYADPQHVEELLAWLNVKGHRELALKNVLNKWLDHILAGMRKRLSDLSSRPERRSTRGRVSSAAAANDVSREPYMQWTNRSNSTRLLPNDWCRRGAFSGLNSFALAIHPARGPVFRAFSCIGPSAKLPSLPARAASHISINPFCSFTSAHTLAILLLKNVATSLFPLCPLVGSYHIVNVPSEFDPYWLDMEI</sequence>
<evidence type="ECO:0000313" key="6">
    <source>
        <dbReference type="EMBL" id="KAF9503711.1"/>
    </source>
</evidence>
<proteinExistence type="predicted"/>
<dbReference type="Pfam" id="PF02791">
    <property type="entry name" value="DDT"/>
    <property type="match status" value="1"/>
</dbReference>
<feature type="compositionally biased region" description="Low complexity" evidence="4">
    <location>
        <begin position="426"/>
        <end position="442"/>
    </location>
</feature>
<dbReference type="Pfam" id="PF15613">
    <property type="entry name" value="WSD"/>
    <property type="match status" value="1"/>
</dbReference>
<comment type="caution">
    <text evidence="6">The sequence shown here is derived from an EMBL/GenBank/DDBJ whole genome shotgun (WGS) entry which is preliminary data.</text>
</comment>
<dbReference type="InterPro" id="IPR028941">
    <property type="entry name" value="WHIM2_dom"/>
</dbReference>
<keyword evidence="7" id="KW-1185">Reference proteome</keyword>
<evidence type="ECO:0000256" key="1">
    <source>
        <dbReference type="ARBA" id="ARBA00004123"/>
    </source>
</evidence>
<feature type="compositionally biased region" description="Basic and acidic residues" evidence="4">
    <location>
        <begin position="192"/>
        <end position="209"/>
    </location>
</feature>
<protein>
    <recommendedName>
        <fullName evidence="5">DDT domain-containing protein</fullName>
    </recommendedName>
</protein>
<gene>
    <name evidence="6" type="ORF">BS47DRAFT_1402148</name>
</gene>
<evidence type="ECO:0000313" key="7">
    <source>
        <dbReference type="Proteomes" id="UP000886523"/>
    </source>
</evidence>
<dbReference type="PROSITE" id="PS50827">
    <property type="entry name" value="DDT"/>
    <property type="match status" value="1"/>
</dbReference>
<dbReference type="GO" id="GO:0031509">
    <property type="term" value="P:subtelomeric heterochromatin formation"/>
    <property type="evidence" value="ECO:0007669"/>
    <property type="project" value="TreeGrafter"/>
</dbReference>
<accession>A0A9P6ADH8</accession>
<feature type="region of interest" description="Disordered" evidence="4">
    <location>
        <begin position="39"/>
        <end position="66"/>
    </location>
</feature>
<feature type="region of interest" description="Disordered" evidence="4">
    <location>
        <begin position="516"/>
        <end position="586"/>
    </location>
</feature>
<dbReference type="EMBL" id="MU129312">
    <property type="protein sequence ID" value="KAF9503711.1"/>
    <property type="molecule type" value="Genomic_DNA"/>
</dbReference>
<dbReference type="PANTHER" id="PTHR32075:SF6">
    <property type="entry name" value="ISWI CHROMATIN-REMODELING COMPLEX SUBUNIT YPL216W-RELATED"/>
    <property type="match status" value="1"/>
</dbReference>
<feature type="region of interest" description="Disordered" evidence="4">
    <location>
        <begin position="188"/>
        <end position="244"/>
    </location>
</feature>
<organism evidence="6 7">
    <name type="scientific">Hydnum rufescens UP504</name>
    <dbReference type="NCBI Taxonomy" id="1448309"/>
    <lineage>
        <taxon>Eukaryota</taxon>
        <taxon>Fungi</taxon>
        <taxon>Dikarya</taxon>
        <taxon>Basidiomycota</taxon>
        <taxon>Agaricomycotina</taxon>
        <taxon>Agaricomycetes</taxon>
        <taxon>Cantharellales</taxon>
        <taxon>Hydnaceae</taxon>
        <taxon>Hydnum</taxon>
    </lineage>
</organism>
<feature type="domain" description="DDT" evidence="5">
    <location>
        <begin position="275"/>
        <end position="338"/>
    </location>
</feature>
<name>A0A9P6ADH8_9AGAM</name>
<dbReference type="GO" id="GO:0000781">
    <property type="term" value="C:chromosome, telomeric region"/>
    <property type="evidence" value="ECO:0007669"/>
    <property type="project" value="GOC"/>
</dbReference>
<dbReference type="InterPro" id="IPR018501">
    <property type="entry name" value="DDT_dom"/>
</dbReference>
<dbReference type="OrthoDB" id="332390at2759"/>
<evidence type="ECO:0000259" key="5">
    <source>
        <dbReference type="PROSITE" id="PS50827"/>
    </source>
</evidence>
<keyword evidence="2" id="KW-0539">Nucleus</keyword>
<dbReference type="AlphaFoldDB" id="A0A9P6ADH8"/>
<feature type="coiled-coil region" evidence="3">
    <location>
        <begin position="488"/>
        <end position="515"/>
    </location>
</feature>
<evidence type="ECO:0000256" key="2">
    <source>
        <dbReference type="ARBA" id="ARBA00023242"/>
    </source>
</evidence>
<feature type="region of interest" description="Disordered" evidence="4">
    <location>
        <begin position="426"/>
        <end position="447"/>
    </location>
</feature>
<reference evidence="6" key="1">
    <citation type="journal article" date="2020" name="Nat. Commun.">
        <title>Large-scale genome sequencing of mycorrhizal fungi provides insights into the early evolution of symbiotic traits.</title>
        <authorList>
            <person name="Miyauchi S."/>
            <person name="Kiss E."/>
            <person name="Kuo A."/>
            <person name="Drula E."/>
            <person name="Kohler A."/>
            <person name="Sanchez-Garcia M."/>
            <person name="Morin E."/>
            <person name="Andreopoulos B."/>
            <person name="Barry K.W."/>
            <person name="Bonito G."/>
            <person name="Buee M."/>
            <person name="Carver A."/>
            <person name="Chen C."/>
            <person name="Cichocki N."/>
            <person name="Clum A."/>
            <person name="Culley D."/>
            <person name="Crous P.W."/>
            <person name="Fauchery L."/>
            <person name="Girlanda M."/>
            <person name="Hayes R.D."/>
            <person name="Keri Z."/>
            <person name="LaButti K."/>
            <person name="Lipzen A."/>
            <person name="Lombard V."/>
            <person name="Magnuson J."/>
            <person name="Maillard F."/>
            <person name="Murat C."/>
            <person name="Nolan M."/>
            <person name="Ohm R.A."/>
            <person name="Pangilinan J."/>
            <person name="Pereira M.F."/>
            <person name="Perotto S."/>
            <person name="Peter M."/>
            <person name="Pfister S."/>
            <person name="Riley R."/>
            <person name="Sitrit Y."/>
            <person name="Stielow J.B."/>
            <person name="Szollosi G."/>
            <person name="Zifcakova L."/>
            <person name="Stursova M."/>
            <person name="Spatafora J.W."/>
            <person name="Tedersoo L."/>
            <person name="Vaario L.M."/>
            <person name="Yamada A."/>
            <person name="Yan M."/>
            <person name="Wang P."/>
            <person name="Xu J."/>
            <person name="Bruns T."/>
            <person name="Baldrian P."/>
            <person name="Vilgalys R."/>
            <person name="Dunand C."/>
            <person name="Henrissat B."/>
            <person name="Grigoriev I.V."/>
            <person name="Hibbett D."/>
            <person name="Nagy L.G."/>
            <person name="Martin F.M."/>
        </authorList>
    </citation>
    <scope>NUCLEOTIDE SEQUENCE</scope>
    <source>
        <strain evidence="6">UP504</strain>
    </source>
</reference>
<feature type="region of interest" description="Disordered" evidence="4">
    <location>
        <begin position="759"/>
        <end position="779"/>
    </location>
</feature>
<evidence type="ECO:0000256" key="4">
    <source>
        <dbReference type="SAM" id="MobiDB-lite"/>
    </source>
</evidence>